<protein>
    <submittedName>
        <fullName evidence="1">Uncharacterized protein</fullName>
    </submittedName>
</protein>
<name>A0A2S4WJ34_9BASI</name>
<reference evidence="1 2" key="1">
    <citation type="submission" date="2017-12" db="EMBL/GenBank/DDBJ databases">
        <title>Gene loss provides genomic basis for host adaptation in cereal stripe rust fungi.</title>
        <authorList>
            <person name="Xia C."/>
        </authorList>
    </citation>
    <scope>NUCLEOTIDE SEQUENCE [LARGE SCALE GENOMIC DNA]</scope>
    <source>
        <strain evidence="1 2">93TX-2</strain>
    </source>
</reference>
<dbReference type="OrthoDB" id="2506319at2759"/>
<organism evidence="1 2">
    <name type="scientific">Puccinia striiformis</name>
    <dbReference type="NCBI Taxonomy" id="27350"/>
    <lineage>
        <taxon>Eukaryota</taxon>
        <taxon>Fungi</taxon>
        <taxon>Dikarya</taxon>
        <taxon>Basidiomycota</taxon>
        <taxon>Pucciniomycotina</taxon>
        <taxon>Pucciniomycetes</taxon>
        <taxon>Pucciniales</taxon>
        <taxon>Pucciniaceae</taxon>
        <taxon>Puccinia</taxon>
    </lineage>
</organism>
<dbReference type="VEuPathDB" id="FungiDB:PSTT_16251"/>
<comment type="caution">
    <text evidence="1">The sequence shown here is derived from an EMBL/GenBank/DDBJ whole genome shotgun (WGS) entry which is preliminary data.</text>
</comment>
<gene>
    <name evidence="1" type="ORF">PSHT_02071</name>
</gene>
<reference evidence="2" key="2">
    <citation type="journal article" date="2018" name="BMC Genomics">
        <title>Genomic insights into host adaptation between the wheat stripe rust pathogen (Puccinia striiformis f. sp. tritici) and the barley stripe rust pathogen (Puccinia striiformis f. sp. hordei).</title>
        <authorList>
            <person name="Xia C."/>
            <person name="Wang M."/>
            <person name="Yin C."/>
            <person name="Cornejo O.E."/>
            <person name="Hulbert S.H."/>
            <person name="Chen X."/>
        </authorList>
    </citation>
    <scope>NUCLEOTIDE SEQUENCE [LARGE SCALE GENOMIC DNA]</scope>
    <source>
        <strain evidence="2">93TX-2</strain>
    </source>
</reference>
<evidence type="ECO:0000313" key="1">
    <source>
        <dbReference type="EMBL" id="POW21782.1"/>
    </source>
</evidence>
<dbReference type="EMBL" id="PKSM01000017">
    <property type="protein sequence ID" value="POW21782.1"/>
    <property type="molecule type" value="Genomic_DNA"/>
</dbReference>
<proteinExistence type="predicted"/>
<dbReference type="Proteomes" id="UP000238274">
    <property type="component" value="Unassembled WGS sequence"/>
</dbReference>
<dbReference type="VEuPathDB" id="FungiDB:PSHT_02071"/>
<evidence type="ECO:0000313" key="2">
    <source>
        <dbReference type="Proteomes" id="UP000238274"/>
    </source>
</evidence>
<accession>A0A2S4WJ34</accession>
<reference evidence="2" key="3">
    <citation type="journal article" date="2018" name="Mol. Plant Microbe Interact.">
        <title>Genome sequence resources for the wheat stripe rust pathogen (Puccinia striiformis f. sp. tritici) and the barley stripe rust pathogen (Puccinia striiformis f. sp. hordei).</title>
        <authorList>
            <person name="Xia C."/>
            <person name="Wang M."/>
            <person name="Yin C."/>
            <person name="Cornejo O.E."/>
            <person name="Hulbert S.H."/>
            <person name="Chen X."/>
        </authorList>
    </citation>
    <scope>NUCLEOTIDE SEQUENCE [LARGE SCALE GENOMIC DNA]</scope>
    <source>
        <strain evidence="2">93TX-2</strain>
    </source>
</reference>
<dbReference type="AlphaFoldDB" id="A0A2S4WJ34"/>
<sequence length="88" mass="9949">MRRKDRFEKLLENQIPRSEGINGINSPVMMLSEEEDEHSASGYDHAEIVRNKVEEILATNIPGLTQLSIQIEPFHGSKHCFCLTGPNT</sequence>
<keyword evidence="2" id="KW-1185">Reference proteome</keyword>